<keyword evidence="2" id="KW-1185">Reference proteome</keyword>
<name>A0ACB7S443_HYAAI</name>
<sequence>MVSAPQNTDTRGSHGQRSRLSVLYGHTTLALAQRCSVVRASLHPEYDDKTLANDIAVIELSQDLRFSERVQPVCLPTEEFPPLPGTIGIVAGWGYTSDTGKQHRNPYLLFVTQVIMRQEYCMAKMEGYFYNPSTSFCAYRYGYDACQGDSGGGLTVLHDEHWYAVGIISYGVGCATPGVPGIYTDVTKYVTWLRHELRDDL</sequence>
<evidence type="ECO:0000313" key="2">
    <source>
        <dbReference type="Proteomes" id="UP000821845"/>
    </source>
</evidence>
<gene>
    <name evidence="1" type="ORF">HPB50_000876</name>
</gene>
<comment type="caution">
    <text evidence="1">The sequence shown here is derived from an EMBL/GenBank/DDBJ whole genome shotgun (WGS) entry which is preliminary data.</text>
</comment>
<proteinExistence type="predicted"/>
<accession>A0ACB7S443</accession>
<dbReference type="EMBL" id="CM023485">
    <property type="protein sequence ID" value="KAH6929500.1"/>
    <property type="molecule type" value="Genomic_DNA"/>
</dbReference>
<organism evidence="1 2">
    <name type="scientific">Hyalomma asiaticum</name>
    <name type="common">Tick</name>
    <dbReference type="NCBI Taxonomy" id="266040"/>
    <lineage>
        <taxon>Eukaryota</taxon>
        <taxon>Metazoa</taxon>
        <taxon>Ecdysozoa</taxon>
        <taxon>Arthropoda</taxon>
        <taxon>Chelicerata</taxon>
        <taxon>Arachnida</taxon>
        <taxon>Acari</taxon>
        <taxon>Parasitiformes</taxon>
        <taxon>Ixodida</taxon>
        <taxon>Ixodoidea</taxon>
        <taxon>Ixodidae</taxon>
        <taxon>Hyalomminae</taxon>
        <taxon>Hyalomma</taxon>
    </lineage>
</organism>
<evidence type="ECO:0000313" key="1">
    <source>
        <dbReference type="EMBL" id="KAH6929500.1"/>
    </source>
</evidence>
<reference evidence="1" key="1">
    <citation type="submission" date="2020-05" db="EMBL/GenBank/DDBJ databases">
        <title>Large-scale comparative analyses of tick genomes elucidate their genetic diversity and vector capacities.</title>
        <authorList>
            <person name="Jia N."/>
            <person name="Wang J."/>
            <person name="Shi W."/>
            <person name="Du L."/>
            <person name="Sun Y."/>
            <person name="Zhan W."/>
            <person name="Jiang J."/>
            <person name="Wang Q."/>
            <person name="Zhang B."/>
            <person name="Ji P."/>
            <person name="Sakyi L.B."/>
            <person name="Cui X."/>
            <person name="Yuan T."/>
            <person name="Jiang B."/>
            <person name="Yang W."/>
            <person name="Lam T.T.-Y."/>
            <person name="Chang Q."/>
            <person name="Ding S."/>
            <person name="Wang X."/>
            <person name="Zhu J."/>
            <person name="Ruan X."/>
            <person name="Zhao L."/>
            <person name="Wei J."/>
            <person name="Que T."/>
            <person name="Du C."/>
            <person name="Cheng J."/>
            <person name="Dai P."/>
            <person name="Han X."/>
            <person name="Huang E."/>
            <person name="Gao Y."/>
            <person name="Liu J."/>
            <person name="Shao H."/>
            <person name="Ye R."/>
            <person name="Li L."/>
            <person name="Wei W."/>
            <person name="Wang X."/>
            <person name="Wang C."/>
            <person name="Yang T."/>
            <person name="Huo Q."/>
            <person name="Li W."/>
            <person name="Guo W."/>
            <person name="Chen H."/>
            <person name="Zhou L."/>
            <person name="Ni X."/>
            <person name="Tian J."/>
            <person name="Zhou Y."/>
            <person name="Sheng Y."/>
            <person name="Liu T."/>
            <person name="Pan Y."/>
            <person name="Xia L."/>
            <person name="Li J."/>
            <person name="Zhao F."/>
            <person name="Cao W."/>
        </authorList>
    </citation>
    <scope>NUCLEOTIDE SEQUENCE</scope>
    <source>
        <strain evidence="1">Hyas-2018</strain>
    </source>
</reference>
<protein>
    <submittedName>
        <fullName evidence="1">Uncharacterized protein</fullName>
    </submittedName>
</protein>
<dbReference type="Proteomes" id="UP000821845">
    <property type="component" value="Chromosome 5"/>
</dbReference>